<dbReference type="InterPro" id="IPR029491">
    <property type="entry name" value="Helicase_HTH"/>
</dbReference>
<dbReference type="RefSeq" id="WP_089532332.1">
    <property type="nucleotide sequence ID" value="NZ_CP022437.1"/>
</dbReference>
<dbReference type="EMBL" id="CP022437">
    <property type="protein sequence ID" value="ASN05483.1"/>
    <property type="molecule type" value="Genomic_DNA"/>
</dbReference>
<dbReference type="KEGG" id="vne:CFK40_10910"/>
<evidence type="ECO:0000313" key="3">
    <source>
        <dbReference type="Proteomes" id="UP000204391"/>
    </source>
</evidence>
<keyword evidence="3" id="KW-1185">Reference proteome</keyword>
<dbReference type="InterPro" id="IPR036388">
    <property type="entry name" value="WH-like_DNA-bd_sf"/>
</dbReference>
<gene>
    <name evidence="2" type="ORF">CFK40_10910</name>
</gene>
<protein>
    <recommendedName>
        <fullName evidence="1">Helicase Helix-turn-helix domain-containing protein</fullName>
    </recommendedName>
</protein>
<reference evidence="2 3" key="1">
    <citation type="journal article" date="2003" name="Int. J. Syst. Evol. Microbiol.">
        <title>Virgibacillus carmonensis sp. nov., Virgibacillus necropolis sp. nov. and Virgibacillus picturae sp. nov., three novel species isolated from deteriorated mural paintings, transfer of the species of the genus salibacillus to Virgibacillus, as Virgibacillus marismortui comb. nov. and Virgibacillus salexigens comb. nov., and emended description of the genus Virgibacillus.</title>
        <authorList>
            <person name="Heyrman J."/>
            <person name="Logan N.A."/>
            <person name="Busse H.J."/>
            <person name="Balcaen A."/>
            <person name="Lebbe L."/>
            <person name="Rodriguez-Diaz M."/>
            <person name="Swings J."/>
            <person name="De Vos P."/>
        </authorList>
    </citation>
    <scope>NUCLEOTIDE SEQUENCE [LARGE SCALE GENOMIC DNA]</scope>
    <source>
        <strain evidence="2 3">LMG 19488</strain>
    </source>
</reference>
<name>A0A221MCV7_9BACI</name>
<dbReference type="PIRSF" id="PIRSF021350">
    <property type="entry name" value="UCP021350"/>
    <property type="match status" value="1"/>
</dbReference>
<sequence>MLADGIILKCSIQFNQNRTSSAIYHLITGKKSIQTVQDAHIYQLKNFYGINRSLQKRDFDKIINTLISNKLLELDESMSCSVTPNGLEWYKKWQSYLQLTDFDGLRYHTVSSIYYDRLLLLIQTLSNSSNNHYSFIPVIDRQPVLDWVKLVFKQLKQNMESYFEQLHHELHELLSSFSNEEASIYVDRFSGYNHYGKSKEQLASDYKRDKMDISFTIERMNHAMLNKIYLSPHKFPAIEFLIEGLTNKRFITDSARKTYQLLQENYSINEIGRMRNLKENTVYDHVVEVALFTHDFPVLNYLSEDQQQQILTAVYKENTYKLKAIKQMVDERISYFQIRLVLATMQRVGEQNE</sequence>
<evidence type="ECO:0000259" key="1">
    <source>
        <dbReference type="Pfam" id="PF14493"/>
    </source>
</evidence>
<evidence type="ECO:0000313" key="2">
    <source>
        <dbReference type="EMBL" id="ASN05483.1"/>
    </source>
</evidence>
<proteinExistence type="predicted"/>
<dbReference type="Proteomes" id="UP000204391">
    <property type="component" value="Chromosome"/>
</dbReference>
<organism evidence="2 3">
    <name type="scientific">Virgibacillus necropolis</name>
    <dbReference type="NCBI Taxonomy" id="163877"/>
    <lineage>
        <taxon>Bacteria</taxon>
        <taxon>Bacillati</taxon>
        <taxon>Bacillota</taxon>
        <taxon>Bacilli</taxon>
        <taxon>Bacillales</taxon>
        <taxon>Bacillaceae</taxon>
        <taxon>Virgibacillus</taxon>
    </lineage>
</organism>
<dbReference type="Gene3D" id="1.10.10.10">
    <property type="entry name" value="Winged helix-like DNA-binding domain superfamily/Winged helix DNA-binding domain"/>
    <property type="match status" value="1"/>
</dbReference>
<accession>A0A221MCV7</accession>
<dbReference type="InterPro" id="IPR008308">
    <property type="entry name" value="YpbB-like"/>
</dbReference>
<feature type="domain" description="Helicase Helix-turn-helix" evidence="1">
    <location>
        <begin position="254"/>
        <end position="342"/>
    </location>
</feature>
<dbReference type="Pfam" id="PF14493">
    <property type="entry name" value="HTH_40"/>
    <property type="match status" value="1"/>
</dbReference>
<dbReference type="AlphaFoldDB" id="A0A221MCV7"/>
<dbReference type="OrthoDB" id="2354672at2"/>